<evidence type="ECO:0000313" key="2">
    <source>
        <dbReference type="Proteomes" id="UP000195326"/>
    </source>
</evidence>
<organism evidence="1 2">
    <name type="scientific">Butyricicoccus pullicaecorum</name>
    <dbReference type="NCBI Taxonomy" id="501571"/>
    <lineage>
        <taxon>Bacteria</taxon>
        <taxon>Bacillati</taxon>
        <taxon>Bacillota</taxon>
        <taxon>Clostridia</taxon>
        <taxon>Eubacteriales</taxon>
        <taxon>Butyricicoccaceae</taxon>
        <taxon>Butyricicoccus</taxon>
    </lineage>
</organism>
<dbReference type="Proteomes" id="UP000195326">
    <property type="component" value="Unassembled WGS sequence"/>
</dbReference>
<gene>
    <name evidence="1" type="ORF">B5F15_14650</name>
</gene>
<name>A0A1Y4LFQ4_9FIRM</name>
<comment type="caution">
    <text evidence="1">The sequence shown here is derived from an EMBL/GenBank/DDBJ whole genome shotgun (WGS) entry which is preliminary data.</text>
</comment>
<dbReference type="AlphaFoldDB" id="A0A1Y4LFQ4"/>
<protein>
    <submittedName>
        <fullName evidence="1">Uncharacterized protein</fullName>
    </submittedName>
</protein>
<reference evidence="2" key="1">
    <citation type="submission" date="2017-04" db="EMBL/GenBank/DDBJ databases">
        <title>Function of individual gut microbiota members based on whole genome sequencing of pure cultures obtained from chicken caecum.</title>
        <authorList>
            <person name="Medvecky M."/>
            <person name="Cejkova D."/>
            <person name="Polansky O."/>
            <person name="Karasova D."/>
            <person name="Kubasova T."/>
            <person name="Cizek A."/>
            <person name="Rychlik I."/>
        </authorList>
    </citation>
    <scope>NUCLEOTIDE SEQUENCE [LARGE SCALE GENOMIC DNA]</scope>
    <source>
        <strain evidence="2">An179</strain>
    </source>
</reference>
<proteinExistence type="predicted"/>
<dbReference type="EMBL" id="NFKL01000026">
    <property type="protein sequence ID" value="OUP55513.1"/>
    <property type="molecule type" value="Genomic_DNA"/>
</dbReference>
<dbReference type="RefSeq" id="WP_087415848.1">
    <property type="nucleotide sequence ID" value="NZ_NFKL01000026.1"/>
</dbReference>
<evidence type="ECO:0000313" key="1">
    <source>
        <dbReference type="EMBL" id="OUP55513.1"/>
    </source>
</evidence>
<sequence>MTTKNNSQVSVEDNLQISREDLGHQRRGANGMSHHLFLIHATTEELVVRDVKKLMWANEDKTFRLELDGIAGFAVFVDDVLLLQSDFYAVERYYRQDAQNFYLYLKDKMQEMLEIQQKQ</sequence>
<accession>A0A1Y4LFQ4</accession>